<sequence>MKLIKKVFILLSLGLCLAFGIFLQTSPYHGPLFSENRPTMDKPRMTLAGLGSGDYFNQVNDYIQDVNPWRQDLIQVKSVFQGKILRRPVVNNIYWRGPVQLPYLDGMDTDSLRPDLSAQDMAHFYKKLQGDCQKYGTQFLFVGIPNQTDIFSKKFPSYMEDTGYLAQGEKDFKEAMDQAGVDSLFLRGLLAQDPAAYYLKSDHHCSNRGLLLEAREILKKLASPYGQGDILEDFEEVKDPRPFVGSRSRKVPGLGPKESLTYYRYKKPWTYQLETPAGPGQVLELNPEKATVDYGIYMGGDQAYSVLKTDRPGGLRVLVYGDSYTNGLESTLAPYLSQMTSFDFRYGKKEDFFKELESGHYDYCLCIRDSGIYLKESPNGRFY</sequence>
<dbReference type="RefSeq" id="WP_131749730.1">
    <property type="nucleotide sequence ID" value="NZ_CAACYI010000001.1"/>
</dbReference>
<organism evidence="8 9">
    <name type="scientific">Urinicoccus massiliensis</name>
    <dbReference type="NCBI Taxonomy" id="1723382"/>
    <lineage>
        <taxon>Bacteria</taxon>
        <taxon>Bacillati</taxon>
        <taxon>Bacillota</taxon>
        <taxon>Tissierellia</taxon>
        <taxon>Tissierellales</taxon>
        <taxon>Peptoniphilaceae</taxon>
        <taxon>Urinicoccus</taxon>
    </lineage>
</organism>
<gene>
    <name evidence="8" type="ORF">NCTC13150_01690</name>
</gene>
<dbReference type="AlphaFoldDB" id="A0A8H2MGB2"/>
<evidence type="ECO:0000256" key="6">
    <source>
        <dbReference type="ARBA" id="ARBA00022841"/>
    </source>
</evidence>
<feature type="domain" description="AlgX/AlgJ SGNH hydrolase-like" evidence="7">
    <location>
        <begin position="117"/>
        <end position="222"/>
    </location>
</feature>
<dbReference type="EMBL" id="CAACYI010000001">
    <property type="protein sequence ID" value="VFB17105.1"/>
    <property type="molecule type" value="Genomic_DNA"/>
</dbReference>
<evidence type="ECO:0000256" key="4">
    <source>
        <dbReference type="ARBA" id="ARBA00022729"/>
    </source>
</evidence>
<dbReference type="InterPro" id="IPR031811">
    <property type="entry name" value="ALGX/ALGJ_SGNH-like"/>
</dbReference>
<evidence type="ECO:0000259" key="7">
    <source>
        <dbReference type="Pfam" id="PF16822"/>
    </source>
</evidence>
<evidence type="ECO:0000256" key="1">
    <source>
        <dbReference type="ARBA" id="ARBA00004418"/>
    </source>
</evidence>
<name>A0A8H2MGB2_9FIRM</name>
<evidence type="ECO:0000256" key="5">
    <source>
        <dbReference type="ARBA" id="ARBA00022764"/>
    </source>
</evidence>
<reference evidence="8 9" key="1">
    <citation type="submission" date="2019-02" db="EMBL/GenBank/DDBJ databases">
        <authorList>
            <consortium name="Pathogen Informatics"/>
        </authorList>
    </citation>
    <scope>NUCLEOTIDE SEQUENCE [LARGE SCALE GENOMIC DNA]</scope>
    <source>
        <strain evidence="8 9">3012STDY7089603</strain>
    </source>
</reference>
<protein>
    <recommendedName>
        <fullName evidence="7">AlgX/AlgJ SGNH hydrolase-like domain-containing protein</fullName>
    </recommendedName>
</protein>
<keyword evidence="3" id="KW-0808">Transferase</keyword>
<dbReference type="Proteomes" id="UP000377798">
    <property type="component" value="Unassembled WGS sequence"/>
</dbReference>
<comment type="subcellular location">
    <subcellularLocation>
        <location evidence="1">Periplasm</location>
    </subcellularLocation>
</comment>
<keyword evidence="5" id="KW-0574">Periplasm</keyword>
<evidence type="ECO:0000256" key="3">
    <source>
        <dbReference type="ARBA" id="ARBA00022679"/>
    </source>
</evidence>
<dbReference type="GO" id="GO:0042597">
    <property type="term" value="C:periplasmic space"/>
    <property type="evidence" value="ECO:0007669"/>
    <property type="project" value="UniProtKB-SubCell"/>
</dbReference>
<proteinExistence type="predicted"/>
<comment type="pathway">
    <text evidence="2">Glycan biosynthesis; alginate biosynthesis.</text>
</comment>
<keyword evidence="4" id="KW-0732">Signal</keyword>
<keyword evidence="6" id="KW-0016">Alginate biosynthesis</keyword>
<dbReference type="GO" id="GO:0042121">
    <property type="term" value="P:alginic acid biosynthetic process"/>
    <property type="evidence" value="ECO:0007669"/>
    <property type="project" value="UniProtKB-UniPathway"/>
</dbReference>
<evidence type="ECO:0000313" key="9">
    <source>
        <dbReference type="Proteomes" id="UP000377798"/>
    </source>
</evidence>
<dbReference type="GO" id="GO:0016740">
    <property type="term" value="F:transferase activity"/>
    <property type="evidence" value="ECO:0007669"/>
    <property type="project" value="UniProtKB-KW"/>
</dbReference>
<evidence type="ECO:0000313" key="8">
    <source>
        <dbReference type="EMBL" id="VFB17105.1"/>
    </source>
</evidence>
<evidence type="ECO:0000256" key="2">
    <source>
        <dbReference type="ARBA" id="ARBA00005182"/>
    </source>
</evidence>
<dbReference type="UniPathway" id="UPA00286"/>
<keyword evidence="9" id="KW-1185">Reference proteome</keyword>
<dbReference type="Pfam" id="PF16822">
    <property type="entry name" value="ALGX"/>
    <property type="match status" value="1"/>
</dbReference>
<comment type="caution">
    <text evidence="8">The sequence shown here is derived from an EMBL/GenBank/DDBJ whole genome shotgun (WGS) entry which is preliminary data.</text>
</comment>
<accession>A0A8H2MGB2</accession>